<keyword evidence="3" id="KW-1185">Reference proteome</keyword>
<dbReference type="RefSeq" id="WP_058531870.1">
    <property type="nucleotide sequence ID" value="NZ_CAAAIN010000002.1"/>
</dbReference>
<organism evidence="2 3">
    <name type="scientific">Legionella rubrilucens</name>
    <dbReference type="NCBI Taxonomy" id="458"/>
    <lineage>
        <taxon>Bacteria</taxon>
        <taxon>Pseudomonadati</taxon>
        <taxon>Pseudomonadota</taxon>
        <taxon>Gammaproteobacteria</taxon>
        <taxon>Legionellales</taxon>
        <taxon>Legionellaceae</taxon>
        <taxon>Legionella</taxon>
    </lineage>
</organism>
<protein>
    <recommendedName>
        <fullName evidence="1">Activation-induced cytidine deaminase AID domain-containing protein</fullName>
    </recommendedName>
</protein>
<proteinExistence type="predicted"/>
<dbReference type="OrthoDB" id="6853586at2"/>
<evidence type="ECO:0000259" key="1">
    <source>
        <dbReference type="Pfam" id="PF08210"/>
    </source>
</evidence>
<feature type="domain" description="Activation-induced cytidine deaminase AID" evidence="1">
    <location>
        <begin position="82"/>
        <end position="180"/>
    </location>
</feature>
<dbReference type="Proteomes" id="UP000054608">
    <property type="component" value="Unassembled WGS sequence"/>
</dbReference>
<dbReference type="AlphaFoldDB" id="A0A0W0XR23"/>
<dbReference type="PATRIC" id="fig|458.5.peg.1945"/>
<dbReference type="InterPro" id="IPR013158">
    <property type="entry name" value="AID"/>
</dbReference>
<name>A0A0W0XR23_9GAMM</name>
<accession>A0A0W0XR23</accession>
<reference evidence="2 3" key="1">
    <citation type="submission" date="2015-11" db="EMBL/GenBank/DDBJ databases">
        <title>Genomic analysis of 38 Legionella species identifies large and diverse effector repertoires.</title>
        <authorList>
            <person name="Burstein D."/>
            <person name="Amaro F."/>
            <person name="Zusman T."/>
            <person name="Lifshitz Z."/>
            <person name="Cohen O."/>
            <person name="Gilbert J.A."/>
            <person name="Pupko T."/>
            <person name="Shuman H.A."/>
            <person name="Segal G."/>
        </authorList>
    </citation>
    <scope>NUCLEOTIDE SEQUENCE [LARGE SCALE GENOMIC DNA]</scope>
    <source>
        <strain evidence="2 3">WA-270A-C2</strain>
    </source>
</reference>
<gene>
    <name evidence="2" type="ORF">Lrub_1865</name>
</gene>
<sequence>MKLYRSLSEIMAFLQRKPKEVIAIISLNGQAYFVFRSNPHPEIATLKQAQAKIAISNELQVSAPKHGNKEKKQRLYQFMLADNVPAVFPESNHAEENLIRRFPDVLSQFKSTFPGQKIINITIFLSHSPCCAEGEKKHSDARPINGFFFPAGCNKKLSVFFEKGNYKALDASLFVNTKFKVQYLYRFNHTVEEQEPFIRQADPLLHSVLAQKMEKCGQ</sequence>
<dbReference type="GO" id="GO:0008270">
    <property type="term" value="F:zinc ion binding"/>
    <property type="evidence" value="ECO:0007669"/>
    <property type="project" value="InterPro"/>
</dbReference>
<dbReference type="Pfam" id="PF08210">
    <property type="entry name" value="APOBEC_N"/>
    <property type="match status" value="1"/>
</dbReference>
<evidence type="ECO:0000313" key="3">
    <source>
        <dbReference type="Proteomes" id="UP000054608"/>
    </source>
</evidence>
<dbReference type="GO" id="GO:0016814">
    <property type="term" value="F:hydrolase activity, acting on carbon-nitrogen (but not peptide) bonds, in cyclic amidines"/>
    <property type="evidence" value="ECO:0007669"/>
    <property type="project" value="InterPro"/>
</dbReference>
<comment type="caution">
    <text evidence="2">The sequence shown here is derived from an EMBL/GenBank/DDBJ whole genome shotgun (WGS) entry which is preliminary data.</text>
</comment>
<dbReference type="EMBL" id="LNYT01000020">
    <property type="protein sequence ID" value="KTD46943.1"/>
    <property type="molecule type" value="Genomic_DNA"/>
</dbReference>
<evidence type="ECO:0000313" key="2">
    <source>
        <dbReference type="EMBL" id="KTD46943.1"/>
    </source>
</evidence>
<dbReference type="STRING" id="458.Lrub_1865"/>